<comment type="similarity">
    <text evidence="1">Belongs to the TRAFAC class dynamin-like GTPase superfamily. IRG family.</text>
</comment>
<reference evidence="6 7" key="1">
    <citation type="submission" date="2021-06" db="EMBL/GenBank/DDBJ databases">
        <authorList>
            <person name="Palmer J.M."/>
        </authorList>
    </citation>
    <scope>NUCLEOTIDE SEQUENCE [LARGE SCALE GENOMIC DNA]</scope>
    <source>
        <strain evidence="7">if_2019</strain>
        <tissue evidence="6">Muscle</tissue>
    </source>
</reference>
<keyword evidence="7" id="KW-1185">Reference proteome</keyword>
<gene>
    <name evidence="6" type="ORF">ILYODFUR_034727</name>
</gene>
<sequence>VNKEGELDSEMNQQIREQMNHDPATVPGRIKQYLEQKDNIQLNVAITGESGSGKTSFVNVFRGIENSDQRAAPVGIKETTKKVNSYPHPNYPNVTLWDLPGIGTVKRKRDTYEKETGFEKFDFFIIISDTHRRANDVQLAKMIQEKRKRFYFVHSKIDQTLRNESRNDRNFTAETTLALTSEKCIQGLQEQGFMQPQVFLVSNFEPDQHDFPRLRETFNRELDDLKKHALLCTVATMHLEVINRKKKDYQAGI</sequence>
<dbReference type="SUPFAM" id="SSF52540">
    <property type="entry name" value="P-loop containing nucleoside triphosphate hydrolases"/>
    <property type="match status" value="1"/>
</dbReference>
<feature type="domain" description="IRG-type G" evidence="5">
    <location>
        <begin position="40"/>
        <end position="221"/>
    </location>
</feature>
<evidence type="ECO:0000256" key="3">
    <source>
        <dbReference type="ARBA" id="ARBA00022801"/>
    </source>
</evidence>
<evidence type="ECO:0000256" key="2">
    <source>
        <dbReference type="ARBA" id="ARBA00022741"/>
    </source>
</evidence>
<evidence type="ECO:0000313" key="6">
    <source>
        <dbReference type="EMBL" id="MEQ2238587.1"/>
    </source>
</evidence>
<dbReference type="EMBL" id="JAHRIQ010052695">
    <property type="protein sequence ID" value="MEQ2238587.1"/>
    <property type="molecule type" value="Genomic_DNA"/>
</dbReference>
<evidence type="ECO:0000259" key="5">
    <source>
        <dbReference type="PROSITE" id="PS51716"/>
    </source>
</evidence>
<protein>
    <recommendedName>
        <fullName evidence="5">IRG-type G domain-containing protein</fullName>
    </recommendedName>
</protein>
<dbReference type="PROSITE" id="PS51716">
    <property type="entry name" value="G_IRG"/>
    <property type="match status" value="1"/>
</dbReference>
<accession>A0ABV0U1Y8</accession>
<dbReference type="PANTHER" id="PTHR32341:SF10">
    <property type="entry name" value="INTERFERON-INDUCIBLE GTPASE 5"/>
    <property type="match status" value="1"/>
</dbReference>
<keyword evidence="3" id="KW-0378">Hydrolase</keyword>
<organism evidence="6 7">
    <name type="scientific">Ilyodon furcidens</name>
    <name type="common">goldbreast splitfin</name>
    <dbReference type="NCBI Taxonomy" id="33524"/>
    <lineage>
        <taxon>Eukaryota</taxon>
        <taxon>Metazoa</taxon>
        <taxon>Chordata</taxon>
        <taxon>Craniata</taxon>
        <taxon>Vertebrata</taxon>
        <taxon>Euteleostomi</taxon>
        <taxon>Actinopterygii</taxon>
        <taxon>Neopterygii</taxon>
        <taxon>Teleostei</taxon>
        <taxon>Neoteleostei</taxon>
        <taxon>Acanthomorphata</taxon>
        <taxon>Ovalentaria</taxon>
        <taxon>Atherinomorphae</taxon>
        <taxon>Cyprinodontiformes</taxon>
        <taxon>Goodeidae</taxon>
        <taxon>Ilyodon</taxon>
    </lineage>
</organism>
<keyword evidence="4" id="KW-0342">GTP-binding</keyword>
<dbReference type="InterPro" id="IPR051515">
    <property type="entry name" value="IRG"/>
</dbReference>
<dbReference type="InterPro" id="IPR007743">
    <property type="entry name" value="Immunity-related_GTPase-like"/>
</dbReference>
<keyword evidence="2" id="KW-0547">Nucleotide-binding</keyword>
<feature type="non-terminal residue" evidence="6">
    <location>
        <position position="253"/>
    </location>
</feature>
<evidence type="ECO:0000256" key="4">
    <source>
        <dbReference type="ARBA" id="ARBA00023134"/>
    </source>
</evidence>
<dbReference type="InterPro" id="IPR030385">
    <property type="entry name" value="G_IRG_dom"/>
</dbReference>
<name>A0ABV0U1Y8_9TELE</name>
<dbReference type="Pfam" id="PF05049">
    <property type="entry name" value="IIGP"/>
    <property type="match status" value="1"/>
</dbReference>
<proteinExistence type="inferred from homology"/>
<dbReference type="InterPro" id="IPR027417">
    <property type="entry name" value="P-loop_NTPase"/>
</dbReference>
<dbReference type="Gene3D" id="3.40.50.300">
    <property type="entry name" value="P-loop containing nucleotide triphosphate hydrolases"/>
    <property type="match status" value="1"/>
</dbReference>
<dbReference type="PANTHER" id="PTHR32341">
    <property type="entry name" value="INTERFERON-INDUCIBLE GTPASE"/>
    <property type="match status" value="1"/>
</dbReference>
<comment type="caution">
    <text evidence="6">The sequence shown here is derived from an EMBL/GenBank/DDBJ whole genome shotgun (WGS) entry which is preliminary data.</text>
</comment>
<evidence type="ECO:0000313" key="7">
    <source>
        <dbReference type="Proteomes" id="UP001482620"/>
    </source>
</evidence>
<feature type="non-terminal residue" evidence="6">
    <location>
        <position position="1"/>
    </location>
</feature>
<evidence type="ECO:0000256" key="1">
    <source>
        <dbReference type="ARBA" id="ARBA00005429"/>
    </source>
</evidence>
<dbReference type="Proteomes" id="UP001482620">
    <property type="component" value="Unassembled WGS sequence"/>
</dbReference>